<protein>
    <submittedName>
        <fullName evidence="2">Uncharacterized protein</fullName>
    </submittedName>
</protein>
<feature type="region of interest" description="Disordered" evidence="1">
    <location>
        <begin position="1"/>
        <end position="533"/>
    </location>
</feature>
<feature type="compositionally biased region" description="Low complexity" evidence="1">
    <location>
        <begin position="457"/>
        <end position="469"/>
    </location>
</feature>
<feature type="compositionally biased region" description="Basic and acidic residues" evidence="1">
    <location>
        <begin position="524"/>
        <end position="533"/>
    </location>
</feature>
<feature type="compositionally biased region" description="Basic and acidic residues" evidence="1">
    <location>
        <begin position="487"/>
        <end position="515"/>
    </location>
</feature>
<feature type="compositionally biased region" description="Basic residues" evidence="1">
    <location>
        <begin position="139"/>
        <end position="152"/>
    </location>
</feature>
<feature type="compositionally biased region" description="Basic residues" evidence="1">
    <location>
        <begin position="210"/>
        <end position="222"/>
    </location>
</feature>
<dbReference type="EMBL" id="CADCVP010000138">
    <property type="protein sequence ID" value="CAA9490100.1"/>
    <property type="molecule type" value="Genomic_DNA"/>
</dbReference>
<feature type="non-terminal residue" evidence="2">
    <location>
        <position position="533"/>
    </location>
</feature>
<dbReference type="AlphaFoldDB" id="A0A6J4SF20"/>
<feature type="non-terminal residue" evidence="2">
    <location>
        <position position="1"/>
    </location>
</feature>
<gene>
    <name evidence="2" type="ORF">AVDCRST_MAG69-1289</name>
</gene>
<proteinExistence type="predicted"/>
<name>A0A6J4SF20_9ACTN</name>
<feature type="compositionally biased region" description="Low complexity" evidence="1">
    <location>
        <begin position="393"/>
        <end position="415"/>
    </location>
</feature>
<feature type="compositionally biased region" description="Basic residues" evidence="1">
    <location>
        <begin position="416"/>
        <end position="425"/>
    </location>
</feature>
<evidence type="ECO:0000256" key="1">
    <source>
        <dbReference type="SAM" id="MobiDB-lite"/>
    </source>
</evidence>
<sequence>EPDRRARAAASRPPGAARRADGHRRLRQRRVPVVRPGRRRWQQRLLRRRAGAARPVPGRHERAGSRRVLRHRGQLGDPERLRGPAALRARLDRDRRQPRRGLRGLRGPQDLHLHAARRRQVPLGRPDGRRGGQGEPRAPPRRRPGSRLHAQGRRADLDARRLHRGHPPQAGGQPLPALHGLELGPEDHRPRGDRGERRERLRPGVDADPHRRHRAVRAHGLRPRAPVHDDPQRRVLGREGELRDGPAEDRPGHRQPAAADLQRRPRRHHPLLPGVGARVDRGERRPPGAARGLLPEAAALREHAQGAVRRSRRPRGPALDDRHRAAGLRGLRGYGDGFHRPVSAGDPREPARTPLCPGSGQGEGRRRLRGHQGDRARLLGGRVRRAAPRRRAAAGPPRRGRIPADAARGAAAAGLRLRRGPRKRSGPAAADQHAGRRASRHVGADRLRVQRRPELPGLLRQAGGRQARAGAHRSRSACPGALSRGRAAGDRLELDLLPRRPARRDGGSRGPDGDPAHAGLPVDPRPRVTGEEV</sequence>
<feature type="compositionally biased region" description="Basic and acidic residues" evidence="1">
    <location>
        <begin position="442"/>
        <end position="454"/>
    </location>
</feature>
<reference evidence="2" key="1">
    <citation type="submission" date="2020-02" db="EMBL/GenBank/DDBJ databases">
        <authorList>
            <person name="Meier V. D."/>
        </authorList>
    </citation>
    <scope>NUCLEOTIDE SEQUENCE</scope>
    <source>
        <strain evidence="2">AVDCRST_MAG69</strain>
    </source>
</reference>
<feature type="compositionally biased region" description="Basic and acidic residues" evidence="1">
    <location>
        <begin position="185"/>
        <end position="209"/>
    </location>
</feature>
<feature type="compositionally biased region" description="Basic residues" evidence="1">
    <location>
        <begin position="21"/>
        <end position="51"/>
    </location>
</feature>
<evidence type="ECO:0000313" key="2">
    <source>
        <dbReference type="EMBL" id="CAA9490100.1"/>
    </source>
</evidence>
<feature type="compositionally biased region" description="Basic and acidic residues" evidence="1">
    <location>
        <begin position="226"/>
        <end position="252"/>
    </location>
</feature>
<feature type="compositionally biased region" description="Basic residues" evidence="1">
    <location>
        <begin position="382"/>
        <end position="392"/>
    </location>
</feature>
<accession>A0A6J4SF20</accession>
<organism evidence="2">
    <name type="scientific">uncultured Solirubrobacteraceae bacterium</name>
    <dbReference type="NCBI Taxonomy" id="1162706"/>
    <lineage>
        <taxon>Bacteria</taxon>
        <taxon>Bacillati</taxon>
        <taxon>Actinomycetota</taxon>
        <taxon>Thermoleophilia</taxon>
        <taxon>Solirubrobacterales</taxon>
        <taxon>Solirubrobacteraceae</taxon>
        <taxon>environmental samples</taxon>
    </lineage>
</organism>
<feature type="compositionally biased region" description="Low complexity" evidence="1">
    <location>
        <begin position="8"/>
        <end position="17"/>
    </location>
</feature>